<dbReference type="Pfam" id="PF04480">
    <property type="entry name" value="DUF559"/>
    <property type="match status" value="1"/>
</dbReference>
<name>A0A1P8UAE6_9MICO</name>
<dbReference type="OrthoDB" id="2594539at2"/>
<keyword evidence="3" id="KW-1185">Reference proteome</keyword>
<evidence type="ECO:0000259" key="1">
    <source>
        <dbReference type="Pfam" id="PF04480"/>
    </source>
</evidence>
<dbReference type="KEGG" id="maur:BOH66_13185"/>
<dbReference type="Proteomes" id="UP000187185">
    <property type="component" value="Chromosome"/>
</dbReference>
<dbReference type="Gene3D" id="3.40.960.10">
    <property type="entry name" value="VSR Endonuclease"/>
    <property type="match status" value="1"/>
</dbReference>
<proteinExistence type="predicted"/>
<feature type="domain" description="DUF559" evidence="1">
    <location>
        <begin position="217"/>
        <end position="270"/>
    </location>
</feature>
<dbReference type="EMBL" id="CP018762">
    <property type="protein sequence ID" value="APZ35092.1"/>
    <property type="molecule type" value="Genomic_DNA"/>
</dbReference>
<accession>A0A1P8UAE6</accession>
<dbReference type="InterPro" id="IPR011335">
    <property type="entry name" value="Restrct_endonuc-II-like"/>
</dbReference>
<dbReference type="InterPro" id="IPR007569">
    <property type="entry name" value="DUF559"/>
</dbReference>
<protein>
    <recommendedName>
        <fullName evidence="1">DUF559 domain-containing protein</fullName>
    </recommendedName>
</protein>
<reference evidence="2 3" key="1">
    <citation type="submission" date="2016-12" db="EMBL/GenBank/DDBJ databases">
        <title>Complete genome sequence of Microbacterium aurum KACC 15219.</title>
        <authorList>
            <person name="Jung Y."/>
            <person name="Shin J.-H."/>
            <person name="Lee Y.-J."/>
            <person name="Yi H."/>
            <person name="Bahn Y.-S."/>
            <person name="Kim J.F."/>
            <person name="Lee D.-W."/>
        </authorList>
    </citation>
    <scope>NUCLEOTIDE SEQUENCE [LARGE SCALE GENOMIC DNA]</scope>
    <source>
        <strain evidence="2 3">KACC 15219</strain>
    </source>
</reference>
<evidence type="ECO:0000313" key="3">
    <source>
        <dbReference type="Proteomes" id="UP000187185"/>
    </source>
</evidence>
<organism evidence="2 3">
    <name type="scientific">Microbacterium aurum</name>
    <dbReference type="NCBI Taxonomy" id="36805"/>
    <lineage>
        <taxon>Bacteria</taxon>
        <taxon>Bacillati</taxon>
        <taxon>Actinomycetota</taxon>
        <taxon>Actinomycetes</taxon>
        <taxon>Micrococcales</taxon>
        <taxon>Microbacteriaceae</taxon>
        <taxon>Microbacterium</taxon>
    </lineage>
</organism>
<dbReference type="STRING" id="36805.BOH66_13185"/>
<dbReference type="SUPFAM" id="SSF52980">
    <property type="entry name" value="Restriction endonuclease-like"/>
    <property type="match status" value="1"/>
</dbReference>
<sequence>MWDIWTRAELLATGMTKRALAAAVQQGELVRARRDNYLSRDAPPSLIQAVRVGGRLGCLSLLAVLGVFVFEDTGLHVHMERGDSRMRSAESRRRPLPGRAGRKRLVLHWHRFIAEPGRGTVAVIDALVQAVRCQQPRHAIATLDSAVQKRVIAREQLAEVFAALPQRFAVLRELVDERAQSGPETLVRLMLARLGCDVDLQVFFAGVGYVDLLVDGWLVIECDSRLHHGSWTQQLKDYRRDRALAKLGYCVLRLAAEDTLYDEDEVFATLRTLMHSPRWRR</sequence>
<dbReference type="AlphaFoldDB" id="A0A1P8UAE6"/>
<dbReference type="RefSeq" id="WP_076691472.1">
    <property type="nucleotide sequence ID" value="NZ_CP018762.1"/>
</dbReference>
<gene>
    <name evidence="2" type="ORF">BOH66_13185</name>
</gene>
<evidence type="ECO:0000313" key="2">
    <source>
        <dbReference type="EMBL" id="APZ35092.1"/>
    </source>
</evidence>